<evidence type="ECO:0000259" key="1">
    <source>
        <dbReference type="Pfam" id="PF13577"/>
    </source>
</evidence>
<name>A0A975Q2B1_9SPHN</name>
<reference evidence="2" key="1">
    <citation type="submission" date="2021-04" db="EMBL/GenBank/DDBJ databases">
        <title>Isolation of p-tert-butylphenol degrading bacteria Sphingobium phenoxybenzoativorans Tas13 from active sludge.</title>
        <authorList>
            <person name="Li Y."/>
        </authorList>
    </citation>
    <scope>NUCLEOTIDE SEQUENCE</scope>
    <source>
        <strain evidence="2">Tas13</strain>
    </source>
</reference>
<dbReference type="RefSeq" id="WP_212610115.1">
    <property type="nucleotide sequence ID" value="NZ_CP073910.1"/>
</dbReference>
<dbReference type="Pfam" id="PF13577">
    <property type="entry name" value="SnoaL_4"/>
    <property type="match status" value="1"/>
</dbReference>
<dbReference type="KEGG" id="spph:KFK14_05090"/>
<organism evidence="2 3">
    <name type="scientific">Sphingobium phenoxybenzoativorans</name>
    <dbReference type="NCBI Taxonomy" id="1592790"/>
    <lineage>
        <taxon>Bacteria</taxon>
        <taxon>Pseudomonadati</taxon>
        <taxon>Pseudomonadota</taxon>
        <taxon>Alphaproteobacteria</taxon>
        <taxon>Sphingomonadales</taxon>
        <taxon>Sphingomonadaceae</taxon>
        <taxon>Sphingobium</taxon>
    </lineage>
</organism>
<gene>
    <name evidence="2" type="ORF">KFK14_05090</name>
</gene>
<dbReference type="EMBL" id="CP073910">
    <property type="protein sequence ID" value="QUT06820.1"/>
    <property type="molecule type" value="Genomic_DNA"/>
</dbReference>
<dbReference type="AlphaFoldDB" id="A0A975Q2B1"/>
<evidence type="ECO:0000313" key="2">
    <source>
        <dbReference type="EMBL" id="QUT06820.1"/>
    </source>
</evidence>
<dbReference type="SUPFAM" id="SSF54427">
    <property type="entry name" value="NTF2-like"/>
    <property type="match status" value="1"/>
</dbReference>
<protein>
    <submittedName>
        <fullName evidence="2">Nuclear transport factor 2 family protein</fullName>
    </submittedName>
</protein>
<proteinExistence type="predicted"/>
<feature type="domain" description="SnoaL-like" evidence="1">
    <location>
        <begin position="2"/>
        <end position="130"/>
    </location>
</feature>
<sequence>MEAEDYRQIEELLYRSFWLIDHGRAEKCAELFTKDGALTFGPGAPSPGTISGADIAISMSRRQAQSAVTSRHVLSNILIEDDGDGKATMRSLLTLFRTESNDMRSEVKSVADIEDIVAYNGTGWKIEHRTITPIFSL</sequence>
<keyword evidence="3" id="KW-1185">Reference proteome</keyword>
<dbReference type="CDD" id="cd00531">
    <property type="entry name" value="NTF2_like"/>
    <property type="match status" value="1"/>
</dbReference>
<dbReference type="Gene3D" id="3.10.450.50">
    <property type="match status" value="1"/>
</dbReference>
<dbReference type="Proteomes" id="UP000681425">
    <property type="component" value="Chromosome"/>
</dbReference>
<dbReference type="InterPro" id="IPR032710">
    <property type="entry name" value="NTF2-like_dom_sf"/>
</dbReference>
<accession>A0A975Q2B1</accession>
<evidence type="ECO:0000313" key="3">
    <source>
        <dbReference type="Proteomes" id="UP000681425"/>
    </source>
</evidence>
<dbReference type="InterPro" id="IPR037401">
    <property type="entry name" value="SnoaL-like"/>
</dbReference>